<dbReference type="Gene3D" id="3.40.50.150">
    <property type="entry name" value="Vaccinia Virus protein VP39"/>
    <property type="match status" value="1"/>
</dbReference>
<keyword evidence="1 10" id="KW-0808">Transferase</keyword>
<protein>
    <recommendedName>
        <fullName evidence="5">Arsenite methyltransferase</fullName>
        <ecNumber evidence="4">2.1.1.137</ecNumber>
    </recommendedName>
</protein>
<gene>
    <name evidence="10" type="primary">arsM</name>
    <name evidence="10" type="ORF">GPX89_27060</name>
</gene>
<comment type="catalytic activity">
    <reaction evidence="6">
        <text>arsenic triglutathione + [thioredoxin]-dithiol + S-adenosyl-L-methionine + 2 H2O = methylarsonous acid + [thioredoxin]-disulfide + 3 glutathione + S-adenosyl-L-homocysteine + H(+)</text>
        <dbReference type="Rhea" id="RHEA:69460"/>
        <dbReference type="Rhea" id="RHEA-COMP:10698"/>
        <dbReference type="Rhea" id="RHEA-COMP:10700"/>
        <dbReference type="ChEBI" id="CHEBI:15377"/>
        <dbReference type="ChEBI" id="CHEBI:15378"/>
        <dbReference type="ChEBI" id="CHEBI:17826"/>
        <dbReference type="ChEBI" id="CHEBI:29950"/>
        <dbReference type="ChEBI" id="CHEBI:50058"/>
        <dbReference type="ChEBI" id="CHEBI:57856"/>
        <dbReference type="ChEBI" id="CHEBI:57925"/>
        <dbReference type="ChEBI" id="CHEBI:59789"/>
        <dbReference type="ChEBI" id="CHEBI:183640"/>
        <dbReference type="EC" id="2.1.1.137"/>
    </reaction>
</comment>
<keyword evidence="2" id="KW-0949">S-adenosyl-L-methionine</keyword>
<comment type="similarity">
    <text evidence="3">Belongs to the methyltransferase superfamily. Arsenite methyltransferase family.</text>
</comment>
<dbReference type="Proteomes" id="UP000466794">
    <property type="component" value="Unassembled WGS sequence"/>
</dbReference>
<reference evidence="10 11" key="1">
    <citation type="submission" date="2019-12" db="EMBL/GenBank/DDBJ databases">
        <title>Nocardia sp. nov. ET3-3 isolated from soil.</title>
        <authorList>
            <person name="Kanchanasin P."/>
            <person name="Tanasupawat S."/>
            <person name="Yuki M."/>
            <person name="Kudo T."/>
        </authorList>
    </citation>
    <scope>NUCLEOTIDE SEQUENCE [LARGE SCALE GENOMIC DNA]</scope>
    <source>
        <strain evidence="10 11">ET3-3</strain>
    </source>
</reference>
<dbReference type="EMBL" id="WRPP01000005">
    <property type="protein sequence ID" value="MVU80896.1"/>
    <property type="molecule type" value="Genomic_DNA"/>
</dbReference>
<comment type="catalytic activity">
    <reaction evidence="7">
        <text>arsenic triglutathione + 2 [thioredoxin]-dithiol + 2 S-adenosyl-L-methionine + H2O = dimethylarsinous acid + 2 [thioredoxin]-disulfide + 3 glutathione + 2 S-adenosyl-L-homocysteine + 2 H(+)</text>
        <dbReference type="Rhea" id="RHEA:69464"/>
        <dbReference type="Rhea" id="RHEA-COMP:10698"/>
        <dbReference type="Rhea" id="RHEA-COMP:10700"/>
        <dbReference type="ChEBI" id="CHEBI:15377"/>
        <dbReference type="ChEBI" id="CHEBI:15378"/>
        <dbReference type="ChEBI" id="CHEBI:23808"/>
        <dbReference type="ChEBI" id="CHEBI:29950"/>
        <dbReference type="ChEBI" id="CHEBI:50058"/>
        <dbReference type="ChEBI" id="CHEBI:57856"/>
        <dbReference type="ChEBI" id="CHEBI:57925"/>
        <dbReference type="ChEBI" id="CHEBI:59789"/>
        <dbReference type="ChEBI" id="CHEBI:183640"/>
        <dbReference type="EC" id="2.1.1.137"/>
    </reaction>
</comment>
<evidence type="ECO:0000256" key="2">
    <source>
        <dbReference type="ARBA" id="ARBA00022691"/>
    </source>
</evidence>
<dbReference type="NCBIfam" id="NF008823">
    <property type="entry name" value="PRK11873.1"/>
    <property type="match status" value="1"/>
</dbReference>
<evidence type="ECO:0000256" key="8">
    <source>
        <dbReference type="ARBA" id="ARBA00048428"/>
    </source>
</evidence>
<dbReference type="AlphaFoldDB" id="A0A7K1V2N5"/>
<evidence type="ECO:0000256" key="4">
    <source>
        <dbReference type="ARBA" id="ARBA00034521"/>
    </source>
</evidence>
<dbReference type="RefSeq" id="WP_157390451.1">
    <property type="nucleotide sequence ID" value="NZ_WRPP01000005.1"/>
</dbReference>
<keyword evidence="11" id="KW-1185">Reference proteome</keyword>
<evidence type="ECO:0000313" key="11">
    <source>
        <dbReference type="Proteomes" id="UP000466794"/>
    </source>
</evidence>
<organism evidence="10 11">
    <name type="scientific">Nocardia terrae</name>
    <dbReference type="NCBI Taxonomy" id="2675851"/>
    <lineage>
        <taxon>Bacteria</taxon>
        <taxon>Bacillati</taxon>
        <taxon>Actinomycetota</taxon>
        <taxon>Actinomycetes</taxon>
        <taxon>Mycobacteriales</taxon>
        <taxon>Nocardiaceae</taxon>
        <taxon>Nocardia</taxon>
    </lineage>
</organism>
<keyword evidence="10" id="KW-0489">Methyltransferase</keyword>
<dbReference type="EC" id="2.1.1.137" evidence="4"/>
<comment type="caution">
    <text evidence="10">The sequence shown here is derived from an EMBL/GenBank/DDBJ whole genome shotgun (WGS) entry which is preliminary data.</text>
</comment>
<sequence length="269" mass="27662">MSDQTNELRETVRERYAAAAVAVASGGTAEDCCGGTDCCATGAIDLDENFGASLYGTGDRDQLPIQAVAASLGCGNPTAVADLREGETVLDLGSGGGIDVLLSARRVGPTGKAYGLDMTDEMLTLARENAAKAAVTNVEFIKGGIEAIPLPDNSIDVVISNCVINLSTDKPAVFAEMARVLAPGGRIGIADVVADDTLTVAERAERGDYVGCIAGALSFAEYRNHLEAAGFVEIDITPTHSVADGMHSAIIKATRPEADRACCGSDCCS</sequence>
<evidence type="ECO:0000256" key="3">
    <source>
        <dbReference type="ARBA" id="ARBA00034487"/>
    </source>
</evidence>
<feature type="domain" description="Methyltransferase" evidence="9">
    <location>
        <begin position="84"/>
        <end position="229"/>
    </location>
</feature>
<evidence type="ECO:0000313" key="10">
    <source>
        <dbReference type="EMBL" id="MVU80896.1"/>
    </source>
</evidence>
<accession>A0A7K1V2N5</accession>
<dbReference type="PANTHER" id="PTHR43675">
    <property type="entry name" value="ARSENITE METHYLTRANSFERASE"/>
    <property type="match status" value="1"/>
</dbReference>
<dbReference type="InterPro" id="IPR029063">
    <property type="entry name" value="SAM-dependent_MTases_sf"/>
</dbReference>
<dbReference type="InterPro" id="IPR025714">
    <property type="entry name" value="Methyltranfer_dom"/>
</dbReference>
<evidence type="ECO:0000256" key="1">
    <source>
        <dbReference type="ARBA" id="ARBA00022679"/>
    </source>
</evidence>
<dbReference type="GO" id="GO:0030791">
    <property type="term" value="F:arsenite methyltransferase activity"/>
    <property type="evidence" value="ECO:0007669"/>
    <property type="project" value="UniProtKB-EC"/>
</dbReference>
<dbReference type="InterPro" id="IPR026669">
    <property type="entry name" value="Arsenite_MeTrfase-like"/>
</dbReference>
<comment type="catalytic activity">
    <reaction evidence="8">
        <text>arsenic triglutathione + 3 [thioredoxin]-dithiol + 3 S-adenosyl-L-methionine = trimethylarsine + 3 [thioredoxin]-disulfide + 3 glutathione + 3 S-adenosyl-L-homocysteine + 3 H(+)</text>
        <dbReference type="Rhea" id="RHEA:69432"/>
        <dbReference type="Rhea" id="RHEA-COMP:10698"/>
        <dbReference type="Rhea" id="RHEA-COMP:10700"/>
        <dbReference type="ChEBI" id="CHEBI:15378"/>
        <dbReference type="ChEBI" id="CHEBI:27130"/>
        <dbReference type="ChEBI" id="CHEBI:29950"/>
        <dbReference type="ChEBI" id="CHEBI:50058"/>
        <dbReference type="ChEBI" id="CHEBI:57856"/>
        <dbReference type="ChEBI" id="CHEBI:57925"/>
        <dbReference type="ChEBI" id="CHEBI:59789"/>
        <dbReference type="ChEBI" id="CHEBI:183640"/>
        <dbReference type="EC" id="2.1.1.137"/>
    </reaction>
</comment>
<evidence type="ECO:0000256" key="5">
    <source>
        <dbReference type="ARBA" id="ARBA00034545"/>
    </source>
</evidence>
<name>A0A7K1V2N5_9NOCA</name>
<dbReference type="SUPFAM" id="SSF53335">
    <property type="entry name" value="S-adenosyl-L-methionine-dependent methyltransferases"/>
    <property type="match status" value="1"/>
</dbReference>
<dbReference type="GO" id="GO:0032259">
    <property type="term" value="P:methylation"/>
    <property type="evidence" value="ECO:0007669"/>
    <property type="project" value="UniProtKB-KW"/>
</dbReference>
<evidence type="ECO:0000259" key="9">
    <source>
        <dbReference type="Pfam" id="PF13847"/>
    </source>
</evidence>
<proteinExistence type="inferred from homology"/>
<dbReference type="Pfam" id="PF13847">
    <property type="entry name" value="Methyltransf_31"/>
    <property type="match status" value="1"/>
</dbReference>
<dbReference type="PANTHER" id="PTHR43675:SF8">
    <property type="entry name" value="ARSENITE METHYLTRANSFERASE"/>
    <property type="match status" value="1"/>
</dbReference>
<dbReference type="CDD" id="cd02440">
    <property type="entry name" value="AdoMet_MTases"/>
    <property type="match status" value="1"/>
</dbReference>
<evidence type="ECO:0000256" key="6">
    <source>
        <dbReference type="ARBA" id="ARBA00047941"/>
    </source>
</evidence>
<evidence type="ECO:0000256" key="7">
    <source>
        <dbReference type="ARBA" id="ARBA00047943"/>
    </source>
</evidence>